<dbReference type="Gene3D" id="3.40.50.720">
    <property type="entry name" value="NAD(P)-binding Rossmann-like Domain"/>
    <property type="match status" value="1"/>
</dbReference>
<dbReference type="SUPFAM" id="SSF51735">
    <property type="entry name" value="NAD(P)-binding Rossmann-fold domains"/>
    <property type="match status" value="1"/>
</dbReference>
<protein>
    <submittedName>
        <fullName evidence="2">Saccharopine dehydrogenase NADP-binding domain-containing protein</fullName>
    </submittedName>
</protein>
<organism evidence="2 3">
    <name type="scientific">Lentihominibacter hominis</name>
    <dbReference type="NCBI Taxonomy" id="2763645"/>
    <lineage>
        <taxon>Bacteria</taxon>
        <taxon>Bacillati</taxon>
        <taxon>Bacillota</taxon>
        <taxon>Clostridia</taxon>
        <taxon>Peptostreptococcales</taxon>
        <taxon>Anaerovoracaceae</taxon>
        <taxon>Lentihominibacter</taxon>
    </lineage>
</organism>
<keyword evidence="3" id="KW-1185">Reference proteome</keyword>
<evidence type="ECO:0000259" key="1">
    <source>
        <dbReference type="Pfam" id="PF03435"/>
    </source>
</evidence>
<evidence type="ECO:0000313" key="3">
    <source>
        <dbReference type="Proteomes" id="UP000610862"/>
    </source>
</evidence>
<feature type="domain" description="Saccharopine dehydrogenase NADP binding" evidence="1">
    <location>
        <begin position="4"/>
        <end position="100"/>
    </location>
</feature>
<dbReference type="EMBL" id="JACRTA010000001">
    <property type="protein sequence ID" value="MBC8567733.1"/>
    <property type="molecule type" value="Genomic_DNA"/>
</dbReference>
<gene>
    <name evidence="2" type="ORF">H8692_03010</name>
</gene>
<name>A0A926E5V8_9FIRM</name>
<comment type="caution">
    <text evidence="2">The sequence shown here is derived from an EMBL/GenBank/DDBJ whole genome shotgun (WGS) entry which is preliminary data.</text>
</comment>
<evidence type="ECO:0000313" key="2">
    <source>
        <dbReference type="EMBL" id="MBC8567733.1"/>
    </source>
</evidence>
<proteinExistence type="predicted"/>
<sequence length="407" mass="44990">MKKILILGVGAQGSTVAQRMDEEENVSEIICADADPAAVDNLVKILKKGKGKLVDASDIDSIKEAAEGVDLIVNGLPLKFGKNVLEAALEVKCDYQDFAATESIHKNWVEGIKIMYDVYGKRFSDIGKTAVIATGSAPGLICVAARHTMKYLDTCDTIYTIVYEGVEAKRFLPFWWSPVTALSDMAGTPIAYENGELIEGEPFSRPIYRKYDYLDKEIRFVEHDHDEPVHMGLNAKEFFKGAKNIYFKYAGAGVAFAEPLYRAGLLSKDTETIDGKEISPFNLVLKHIPPAPKYHDEIKEIIEEGLVSDTGAMVVEATGTKDGKPVRVETHVFAPGLAESFNRAGLTAEMYLTGQGGALFTKMFVEDKYTQKGLISSDMLTFDQVDYYRQCAEELDITMDTKVIDLN</sequence>
<dbReference type="PANTHER" id="PTHR43796">
    <property type="entry name" value="CARBOXYNORSPERMIDINE SYNTHASE"/>
    <property type="match status" value="1"/>
</dbReference>
<accession>A0A926E5V8</accession>
<dbReference type="InterPro" id="IPR036291">
    <property type="entry name" value="NAD(P)-bd_dom_sf"/>
</dbReference>
<dbReference type="InterPro" id="IPR005097">
    <property type="entry name" value="Sacchrp_dh_NADP-bd"/>
</dbReference>
<dbReference type="AlphaFoldDB" id="A0A926E5V8"/>
<dbReference type="Proteomes" id="UP000610862">
    <property type="component" value="Unassembled WGS sequence"/>
</dbReference>
<dbReference type="PANTHER" id="PTHR43796:SF2">
    <property type="entry name" value="CARBOXYNORSPERMIDINE SYNTHASE"/>
    <property type="match status" value="1"/>
</dbReference>
<dbReference type="RefSeq" id="WP_187524960.1">
    <property type="nucleotide sequence ID" value="NZ_JACRTA010000001.1"/>
</dbReference>
<dbReference type="Pfam" id="PF03435">
    <property type="entry name" value="Sacchrp_dh_NADP"/>
    <property type="match status" value="1"/>
</dbReference>
<reference evidence="2" key="1">
    <citation type="submission" date="2020-08" db="EMBL/GenBank/DDBJ databases">
        <title>Genome public.</title>
        <authorList>
            <person name="Liu C."/>
            <person name="Sun Q."/>
        </authorList>
    </citation>
    <scope>NUCLEOTIDE SEQUENCE</scope>
    <source>
        <strain evidence="2">NSJ-24</strain>
    </source>
</reference>
<dbReference type="Gene3D" id="3.30.360.10">
    <property type="entry name" value="Dihydrodipicolinate Reductase, domain 2"/>
    <property type="match status" value="1"/>
</dbReference>